<protein>
    <submittedName>
        <fullName evidence="2">Uncharacterized protein</fullName>
    </submittedName>
</protein>
<dbReference type="OrthoDB" id="2924022at2"/>
<organism evidence="2 3">
    <name type="scientific">Heyndrickxia camelliae</name>
    <dbReference type="NCBI Taxonomy" id="1707093"/>
    <lineage>
        <taxon>Bacteria</taxon>
        <taxon>Bacillati</taxon>
        <taxon>Bacillota</taxon>
        <taxon>Bacilli</taxon>
        <taxon>Bacillales</taxon>
        <taxon>Bacillaceae</taxon>
        <taxon>Heyndrickxia</taxon>
    </lineage>
</organism>
<accession>A0A2N3LDU8</accession>
<dbReference type="RefSeq" id="WP_101356459.1">
    <property type="nucleotide sequence ID" value="NZ_PIQO01000028.1"/>
</dbReference>
<keyword evidence="3" id="KW-1185">Reference proteome</keyword>
<feature type="region of interest" description="Disordered" evidence="1">
    <location>
        <begin position="1"/>
        <end position="37"/>
    </location>
</feature>
<reference evidence="2 3" key="1">
    <citation type="submission" date="2017-11" db="EMBL/GenBank/DDBJ databases">
        <title>Bacillus camelliae sp. nov., isolated from pu'er tea.</title>
        <authorList>
            <person name="Niu L."/>
        </authorList>
    </citation>
    <scope>NUCLEOTIDE SEQUENCE [LARGE SCALE GENOMIC DNA]</scope>
    <source>
        <strain evidence="2 3">7578-1</strain>
    </source>
</reference>
<evidence type="ECO:0000256" key="1">
    <source>
        <dbReference type="SAM" id="MobiDB-lite"/>
    </source>
</evidence>
<evidence type="ECO:0000313" key="2">
    <source>
        <dbReference type="EMBL" id="PKR82769.1"/>
    </source>
</evidence>
<sequence length="63" mass="7020">MNDKHDEILTNAPEKPIVTINTPADNATGKKYAPGDSVNEYEHLKDANTILAKDEIQQQNENL</sequence>
<dbReference type="Proteomes" id="UP000233440">
    <property type="component" value="Unassembled WGS sequence"/>
</dbReference>
<dbReference type="EMBL" id="PIQO01000028">
    <property type="protein sequence ID" value="PKR82769.1"/>
    <property type="molecule type" value="Genomic_DNA"/>
</dbReference>
<evidence type="ECO:0000313" key="3">
    <source>
        <dbReference type="Proteomes" id="UP000233440"/>
    </source>
</evidence>
<proteinExistence type="predicted"/>
<name>A0A2N3LDU8_9BACI</name>
<dbReference type="AlphaFoldDB" id="A0A2N3LDU8"/>
<comment type="caution">
    <text evidence="2">The sequence shown here is derived from an EMBL/GenBank/DDBJ whole genome shotgun (WGS) entry which is preliminary data.</text>
</comment>
<gene>
    <name evidence="2" type="ORF">CWO92_22540</name>
</gene>